<sequence length="567" mass="61959">MRERLKSQGHIGNQLTEPERAQSLPGRLLWAIGIEAPACFCASCALAGKLPGHSLSGVWSPGGGFGAGEHAVSRWCPLLDKCDTAIPHCETVKARTKGGQQTPVLLTVVKILEKHDPLKNTQAKYGSIPPDEASAVQNYVEHMLFLLIEEQARDAAMGPILEFVVSENIMEKLFLWSLRREFTDETKMEQLKMYEMLITQSHQPLLHHKPILKPLMMLLSSCSGTTTPTVEGKLVVLLNQLCSILAKDPSILELFFHTSEDQGAANFLIFSLLIPFIHREGTVGQQARDALLFIMSLSAENSVVAHHIVENTYFCPTLPPCFFAVLETVAGTFRVPSRPTASNAGMPRKCSLGQRPRRRVGATVAGEELRESTDCTFVSEPGACDGAQWPVLLPAYQAGGEGRGVALPPEGRLAPAPAARPVHELAGVLQRRHPGESGQGSAAAHSGHRRYAESADHISVPSLTAVNVCGTLMLYFKPIECPGMSKNVAHPLIRNQLVNYIYNGFLVPVLAPALHKPWQGEKQEATYRVHFDDMLTLVGLMVRFEEHLRMATLKLGCDAGGRSCLEL</sequence>
<feature type="region of interest" description="Disordered" evidence="1">
    <location>
        <begin position="338"/>
        <end position="357"/>
    </location>
</feature>
<evidence type="ECO:0008006" key="4">
    <source>
        <dbReference type="Google" id="ProtNLM"/>
    </source>
</evidence>
<evidence type="ECO:0000313" key="2">
    <source>
        <dbReference type="EMBL" id="ELR44858.1"/>
    </source>
</evidence>
<organism evidence="2 3">
    <name type="scientific">Bos mutus</name>
    <name type="common">wild yak</name>
    <dbReference type="NCBI Taxonomy" id="72004"/>
    <lineage>
        <taxon>Eukaryota</taxon>
        <taxon>Metazoa</taxon>
        <taxon>Chordata</taxon>
        <taxon>Craniata</taxon>
        <taxon>Vertebrata</taxon>
        <taxon>Euteleostomi</taxon>
        <taxon>Mammalia</taxon>
        <taxon>Eutheria</taxon>
        <taxon>Laurasiatheria</taxon>
        <taxon>Artiodactyla</taxon>
        <taxon>Ruminantia</taxon>
        <taxon>Pecora</taxon>
        <taxon>Bovidae</taxon>
        <taxon>Bovinae</taxon>
        <taxon>Bos</taxon>
    </lineage>
</organism>
<evidence type="ECO:0000256" key="1">
    <source>
        <dbReference type="SAM" id="MobiDB-lite"/>
    </source>
</evidence>
<reference evidence="2 3" key="1">
    <citation type="journal article" date="2012" name="Nat. Genet.">
        <title>The yak genome and adaptation to life at high altitude.</title>
        <authorList>
            <person name="Qiu Q."/>
            <person name="Zhang G."/>
            <person name="Ma T."/>
            <person name="Qian W."/>
            <person name="Wang J."/>
            <person name="Ye Z."/>
            <person name="Cao C."/>
            <person name="Hu Q."/>
            <person name="Kim J."/>
            <person name="Larkin D.M."/>
            <person name="Auvil L."/>
            <person name="Capitanu B."/>
            <person name="Ma J."/>
            <person name="Lewin H.A."/>
            <person name="Qian X."/>
            <person name="Lang Y."/>
            <person name="Zhou R."/>
            <person name="Wang L."/>
            <person name="Wang K."/>
            <person name="Xia J."/>
            <person name="Liao S."/>
            <person name="Pan S."/>
            <person name="Lu X."/>
            <person name="Hou H."/>
            <person name="Wang Y."/>
            <person name="Zang X."/>
            <person name="Yin Y."/>
            <person name="Ma H."/>
            <person name="Zhang J."/>
            <person name="Wang Z."/>
            <person name="Zhang Y."/>
            <person name="Zhang D."/>
            <person name="Yonezawa T."/>
            <person name="Hasegawa M."/>
            <person name="Zhong Y."/>
            <person name="Liu W."/>
            <person name="Zhang Y."/>
            <person name="Huang Z."/>
            <person name="Zhang S."/>
            <person name="Long R."/>
            <person name="Yang H."/>
            <person name="Wang J."/>
            <person name="Lenstra J.A."/>
            <person name="Cooper D.N."/>
            <person name="Wu Y."/>
            <person name="Wang J."/>
            <person name="Shi P."/>
            <person name="Wang J."/>
            <person name="Liu J."/>
        </authorList>
    </citation>
    <scope>NUCLEOTIDE SEQUENCE [LARGE SCALE GENOMIC DNA]</scope>
    <source>
        <strain evidence="3">yakQH1</strain>
    </source>
</reference>
<proteinExistence type="predicted"/>
<accession>L8HLV9</accession>
<dbReference type="PANTHER" id="PTHR21705:SF6">
    <property type="entry name" value="FHF COMPLEX SUBUNIT HOOK-INTERACTING PROTEIN 1A"/>
    <property type="match status" value="1"/>
</dbReference>
<dbReference type="EMBL" id="JH885120">
    <property type="protein sequence ID" value="ELR44858.1"/>
    <property type="molecule type" value="Genomic_DNA"/>
</dbReference>
<dbReference type="Pfam" id="PF10257">
    <property type="entry name" value="RAI16-like"/>
    <property type="match status" value="1"/>
</dbReference>
<dbReference type="InterPro" id="IPR019384">
    <property type="entry name" value="FHIP"/>
</dbReference>
<gene>
    <name evidence="2" type="ORF">M91_21689</name>
</gene>
<dbReference type="Proteomes" id="UP000011080">
    <property type="component" value="Unassembled WGS sequence"/>
</dbReference>
<name>L8HLV9_9CETA</name>
<protein>
    <recommendedName>
        <fullName evidence="4">Protein FAM160A1</fullName>
    </recommendedName>
</protein>
<dbReference type="AlphaFoldDB" id="L8HLV9"/>
<dbReference type="PANTHER" id="PTHR21705">
    <property type="entry name" value="RAI16 PROTEIN-RELATED"/>
    <property type="match status" value="1"/>
</dbReference>
<evidence type="ECO:0000313" key="3">
    <source>
        <dbReference type="Proteomes" id="UP000011080"/>
    </source>
</evidence>